<reference evidence="2 3" key="1">
    <citation type="journal article" date="2018" name="Nat. Ecol. Evol.">
        <title>Shark genomes provide insights into elasmobranch evolution and the origin of vertebrates.</title>
        <authorList>
            <person name="Hara Y"/>
            <person name="Yamaguchi K"/>
            <person name="Onimaru K"/>
            <person name="Kadota M"/>
            <person name="Koyanagi M"/>
            <person name="Keeley SD"/>
            <person name="Tatsumi K"/>
            <person name="Tanaka K"/>
            <person name="Motone F"/>
            <person name="Kageyama Y"/>
            <person name="Nozu R"/>
            <person name="Adachi N"/>
            <person name="Nishimura O"/>
            <person name="Nakagawa R"/>
            <person name="Tanegashima C"/>
            <person name="Kiyatake I"/>
            <person name="Matsumoto R"/>
            <person name="Murakumo K"/>
            <person name="Nishida K"/>
            <person name="Terakita A"/>
            <person name="Kuratani S"/>
            <person name="Sato K"/>
            <person name="Hyodo S Kuraku.S."/>
        </authorList>
    </citation>
    <scope>NUCLEOTIDE SEQUENCE [LARGE SCALE GENOMIC DNA]</scope>
</reference>
<gene>
    <name evidence="2" type="ORF">chiPu_0025054</name>
</gene>
<dbReference type="PANTHER" id="PTHR23077:SF9">
    <property type="entry name" value="PEROXISOMAL ATPASE PEX6"/>
    <property type="match status" value="1"/>
</dbReference>
<dbReference type="InterPro" id="IPR050168">
    <property type="entry name" value="AAA_ATPase_domain"/>
</dbReference>
<dbReference type="InterPro" id="IPR027417">
    <property type="entry name" value="P-loop_NTPase"/>
</dbReference>
<proteinExistence type="predicted"/>
<keyword evidence="3" id="KW-1185">Reference proteome</keyword>
<dbReference type="InterPro" id="IPR003959">
    <property type="entry name" value="ATPase_AAA_core"/>
</dbReference>
<feature type="domain" description="ATPase AAA-type core" evidence="1">
    <location>
        <begin position="72"/>
        <end position="98"/>
    </location>
</feature>
<dbReference type="GO" id="GO:0016558">
    <property type="term" value="P:protein import into peroxisome matrix"/>
    <property type="evidence" value="ECO:0007669"/>
    <property type="project" value="TreeGrafter"/>
</dbReference>
<organism evidence="2 3">
    <name type="scientific">Chiloscyllium punctatum</name>
    <name type="common">Brownbanded bambooshark</name>
    <name type="synonym">Hemiscyllium punctatum</name>
    <dbReference type="NCBI Taxonomy" id="137246"/>
    <lineage>
        <taxon>Eukaryota</taxon>
        <taxon>Metazoa</taxon>
        <taxon>Chordata</taxon>
        <taxon>Craniata</taxon>
        <taxon>Vertebrata</taxon>
        <taxon>Chondrichthyes</taxon>
        <taxon>Elasmobranchii</taxon>
        <taxon>Galeomorphii</taxon>
        <taxon>Galeoidea</taxon>
        <taxon>Orectolobiformes</taxon>
        <taxon>Hemiscylliidae</taxon>
        <taxon>Chiloscyllium</taxon>
    </lineage>
</organism>
<name>A0A401TEP6_CHIPU</name>
<dbReference type="OrthoDB" id="2187at2759"/>
<dbReference type="GO" id="GO:0016887">
    <property type="term" value="F:ATP hydrolysis activity"/>
    <property type="evidence" value="ECO:0007669"/>
    <property type="project" value="InterPro"/>
</dbReference>
<evidence type="ECO:0000313" key="3">
    <source>
        <dbReference type="Proteomes" id="UP000287033"/>
    </source>
</evidence>
<accession>A0A401TEP6</accession>
<dbReference type="Gene3D" id="3.40.50.300">
    <property type="entry name" value="P-loop containing nucleotide triphosphate hydrolases"/>
    <property type="match status" value="1"/>
</dbReference>
<dbReference type="OMA" id="ILWEDFQ"/>
<dbReference type="GO" id="GO:0005829">
    <property type="term" value="C:cytosol"/>
    <property type="evidence" value="ECO:0007669"/>
    <property type="project" value="TreeGrafter"/>
</dbReference>
<protein>
    <recommendedName>
        <fullName evidence="1">ATPase AAA-type core domain-containing protein</fullName>
    </recommendedName>
</protein>
<dbReference type="GO" id="GO:0005524">
    <property type="term" value="F:ATP binding"/>
    <property type="evidence" value="ECO:0007669"/>
    <property type="project" value="InterPro"/>
</dbReference>
<dbReference type="Pfam" id="PF00004">
    <property type="entry name" value="AAA"/>
    <property type="match status" value="1"/>
</dbReference>
<dbReference type="GO" id="GO:0005778">
    <property type="term" value="C:peroxisomal membrane"/>
    <property type="evidence" value="ECO:0007669"/>
    <property type="project" value="TreeGrafter"/>
</dbReference>
<dbReference type="AlphaFoldDB" id="A0A401TEP6"/>
<evidence type="ECO:0000313" key="2">
    <source>
        <dbReference type="EMBL" id="GCC41119.1"/>
    </source>
</evidence>
<evidence type="ECO:0000259" key="1">
    <source>
        <dbReference type="Pfam" id="PF00004"/>
    </source>
</evidence>
<dbReference type="STRING" id="137246.A0A401TEP6"/>
<sequence length="99" mass="10830">MAGVTILWEDFQSALDQLQTELSQAIGAPKIPTVKWQDVGGLQEVKREILDTVQLPLEHPELLTLGLRRTGLLLYGPPGTGKTMLAKAVATECAMTFLR</sequence>
<dbReference type="PANTHER" id="PTHR23077">
    <property type="entry name" value="AAA-FAMILY ATPASE"/>
    <property type="match status" value="1"/>
</dbReference>
<dbReference type="EMBL" id="BEZZ01051281">
    <property type="protein sequence ID" value="GCC41119.1"/>
    <property type="molecule type" value="Genomic_DNA"/>
</dbReference>
<dbReference type="Proteomes" id="UP000287033">
    <property type="component" value="Unassembled WGS sequence"/>
</dbReference>
<dbReference type="SUPFAM" id="SSF52540">
    <property type="entry name" value="P-loop containing nucleoside triphosphate hydrolases"/>
    <property type="match status" value="1"/>
</dbReference>
<comment type="caution">
    <text evidence="2">The sequence shown here is derived from an EMBL/GenBank/DDBJ whole genome shotgun (WGS) entry which is preliminary data.</text>
</comment>